<dbReference type="InterPro" id="IPR002792">
    <property type="entry name" value="TRAM_dom"/>
</dbReference>
<dbReference type="EMBL" id="JACHEO010000012">
    <property type="protein sequence ID" value="MBB5348492.1"/>
    <property type="molecule type" value="Genomic_DNA"/>
</dbReference>
<evidence type="ECO:0000259" key="7">
    <source>
        <dbReference type="PROSITE" id="PS50926"/>
    </source>
</evidence>
<name>A0A840URT4_9BACT</name>
<dbReference type="InterPro" id="IPR029063">
    <property type="entry name" value="SAM-dependent_MTases_sf"/>
</dbReference>
<evidence type="ECO:0000256" key="4">
    <source>
        <dbReference type="ARBA" id="ARBA00022691"/>
    </source>
</evidence>
<keyword evidence="3 5" id="KW-0808">Transferase</keyword>
<evidence type="ECO:0000313" key="9">
    <source>
        <dbReference type="Proteomes" id="UP000539642"/>
    </source>
</evidence>
<feature type="binding site" evidence="5">
    <location>
        <position position="305"/>
    </location>
    <ligand>
        <name>S-adenosyl-L-methionine</name>
        <dbReference type="ChEBI" id="CHEBI:59789"/>
    </ligand>
</feature>
<dbReference type="Proteomes" id="UP000539642">
    <property type="component" value="Unassembled WGS sequence"/>
</dbReference>
<dbReference type="InterPro" id="IPR030391">
    <property type="entry name" value="MeTrfase_TrmA_CS"/>
</dbReference>
<keyword evidence="1" id="KW-0411">Iron-sulfur</keyword>
<dbReference type="Pfam" id="PF01938">
    <property type="entry name" value="TRAM"/>
    <property type="match status" value="1"/>
</dbReference>
<organism evidence="8 9">
    <name type="scientific">Desulfoprunum benzoelyticum</name>
    <dbReference type="NCBI Taxonomy" id="1506996"/>
    <lineage>
        <taxon>Bacteria</taxon>
        <taxon>Pseudomonadati</taxon>
        <taxon>Thermodesulfobacteriota</taxon>
        <taxon>Desulfobulbia</taxon>
        <taxon>Desulfobulbales</taxon>
        <taxon>Desulfobulbaceae</taxon>
        <taxon>Desulfoprunum</taxon>
    </lineage>
</organism>
<keyword evidence="4 5" id="KW-0949">S-adenosyl-L-methionine</keyword>
<evidence type="ECO:0000256" key="6">
    <source>
        <dbReference type="PROSITE-ProRule" id="PRU10015"/>
    </source>
</evidence>
<dbReference type="PANTHER" id="PTHR11061:SF49">
    <property type="entry name" value="23S RRNA (URACIL(1939)-C(5))-METHYLTRANSFERASE RLMD"/>
    <property type="match status" value="1"/>
</dbReference>
<keyword evidence="2 5" id="KW-0489">Methyltransferase</keyword>
<dbReference type="RefSeq" id="WP_183351283.1">
    <property type="nucleotide sequence ID" value="NZ_JACHEO010000012.1"/>
</dbReference>
<dbReference type="GO" id="GO:0070475">
    <property type="term" value="P:rRNA base methylation"/>
    <property type="evidence" value="ECO:0007669"/>
    <property type="project" value="TreeGrafter"/>
</dbReference>
<dbReference type="AlphaFoldDB" id="A0A840URT4"/>
<dbReference type="SUPFAM" id="SSF50249">
    <property type="entry name" value="Nucleic acid-binding proteins"/>
    <property type="match status" value="1"/>
</dbReference>
<dbReference type="InterPro" id="IPR010280">
    <property type="entry name" value="U5_MeTrfase_fam"/>
</dbReference>
<dbReference type="GO" id="GO:0051539">
    <property type="term" value="F:4 iron, 4 sulfur cluster binding"/>
    <property type="evidence" value="ECO:0007669"/>
    <property type="project" value="UniProtKB-KW"/>
</dbReference>
<keyword evidence="1" id="KW-0479">Metal-binding</keyword>
<keyword evidence="9" id="KW-1185">Reference proteome</keyword>
<sequence length="443" mass="48476">MNIHDLTINKLINGGYGLGRLDDGRAAMVRLALPGETVDVRIERQTKSLVEGVAVRVHAPHPRRIEPPCPYYGDCGGCDLQHGDYPCQLELKKAIISDLLQRHPEPAVRRATAILAEPLPSPLAFGYRQRIRLQIDAHGRTGFRRFHRHEIVAVAGCQIARDDINQTLATLRPHPAYASLLQQTTELEIMADPDGGGTVCVFILKRRPRPRDFNQATALCRESEIMNRIFFAGRDFPLTPAAGRDPQIGRSLSVTYPAEPGRPALTLGWEAGGFCQINLAQNRRLIATVVDLAAPGPEESVLDLFCGMGNFSIPLATGCRRLLGIEGQGSAIRSARANARCAGIDNAEFRQAPIHDACTQLTAQGQPFDCVIIDPPRQGAPGLARQLAALTGRRLVYISCDPATLCRDLGDLIAAGFTVRRLQPVDMFPQTHHIETVVLLEKN</sequence>
<dbReference type="SUPFAM" id="SSF53335">
    <property type="entry name" value="S-adenosyl-L-methionine-dependent methyltransferases"/>
    <property type="match status" value="1"/>
</dbReference>
<keyword evidence="1" id="KW-0004">4Fe-4S</keyword>
<dbReference type="EC" id="2.1.1.190" evidence="8"/>
<proteinExistence type="inferred from homology"/>
<dbReference type="PROSITE" id="PS01231">
    <property type="entry name" value="TRMA_2"/>
    <property type="match status" value="1"/>
</dbReference>
<feature type="active site" description="Nucleophile" evidence="5">
    <location>
        <position position="400"/>
    </location>
</feature>
<dbReference type="InterPro" id="IPR012340">
    <property type="entry name" value="NA-bd_OB-fold"/>
</dbReference>
<dbReference type="PROSITE" id="PS50926">
    <property type="entry name" value="TRAM"/>
    <property type="match status" value="1"/>
</dbReference>
<feature type="active site" evidence="6">
    <location>
        <position position="400"/>
    </location>
</feature>
<dbReference type="GO" id="GO:0070041">
    <property type="term" value="F:rRNA (uridine-C5-)-methyltransferase activity"/>
    <property type="evidence" value="ECO:0007669"/>
    <property type="project" value="TreeGrafter"/>
</dbReference>
<feature type="binding site" evidence="5">
    <location>
        <position position="374"/>
    </location>
    <ligand>
        <name>S-adenosyl-L-methionine</name>
        <dbReference type="ChEBI" id="CHEBI:59789"/>
    </ligand>
</feature>
<evidence type="ECO:0000313" key="8">
    <source>
        <dbReference type="EMBL" id="MBB5348492.1"/>
    </source>
</evidence>
<keyword evidence="1" id="KW-0408">Iron</keyword>
<comment type="similarity">
    <text evidence="5">Belongs to the class I-like SAM-binding methyltransferase superfamily. RNA M5U methyltransferase family.</text>
</comment>
<accession>A0A840URT4</accession>
<evidence type="ECO:0000256" key="1">
    <source>
        <dbReference type="ARBA" id="ARBA00022485"/>
    </source>
</evidence>
<evidence type="ECO:0000256" key="5">
    <source>
        <dbReference type="PROSITE-ProRule" id="PRU01024"/>
    </source>
</evidence>
<dbReference type="Gene3D" id="3.40.50.150">
    <property type="entry name" value="Vaccinia Virus protein VP39"/>
    <property type="match status" value="1"/>
</dbReference>
<gene>
    <name evidence="8" type="ORF">HNQ81_002228</name>
</gene>
<feature type="binding site" evidence="5">
    <location>
        <position position="326"/>
    </location>
    <ligand>
        <name>S-adenosyl-L-methionine</name>
        <dbReference type="ChEBI" id="CHEBI:59789"/>
    </ligand>
</feature>
<dbReference type="PROSITE" id="PS01230">
    <property type="entry name" value="TRMA_1"/>
    <property type="match status" value="1"/>
</dbReference>
<dbReference type="Pfam" id="PF05958">
    <property type="entry name" value="tRNA_U5-meth_tr"/>
    <property type="match status" value="1"/>
</dbReference>
<protein>
    <submittedName>
        <fullName evidence="8">23S rRNA (Uracil1939-C5)-methyltransferase</fullName>
        <ecNumber evidence="8">2.1.1.190</ecNumber>
    </submittedName>
</protein>
<dbReference type="Gene3D" id="2.40.50.140">
    <property type="entry name" value="Nucleic acid-binding proteins"/>
    <property type="match status" value="1"/>
</dbReference>
<feature type="domain" description="TRAM" evidence="7">
    <location>
        <begin position="1"/>
        <end position="56"/>
    </location>
</feature>
<feature type="binding site" evidence="5">
    <location>
        <position position="276"/>
    </location>
    <ligand>
        <name>S-adenosyl-L-methionine</name>
        <dbReference type="ChEBI" id="CHEBI:59789"/>
    </ligand>
</feature>
<reference evidence="8 9" key="1">
    <citation type="submission" date="2020-08" db="EMBL/GenBank/DDBJ databases">
        <title>Genomic Encyclopedia of Type Strains, Phase IV (KMG-IV): sequencing the most valuable type-strain genomes for metagenomic binning, comparative biology and taxonomic classification.</title>
        <authorList>
            <person name="Goeker M."/>
        </authorList>
    </citation>
    <scope>NUCLEOTIDE SEQUENCE [LARGE SCALE GENOMIC DNA]</scope>
    <source>
        <strain evidence="8 9">DSM 28570</strain>
    </source>
</reference>
<evidence type="ECO:0000256" key="2">
    <source>
        <dbReference type="ARBA" id="ARBA00022603"/>
    </source>
</evidence>
<dbReference type="InterPro" id="IPR030390">
    <property type="entry name" value="MeTrfase_TrmA_AS"/>
</dbReference>
<dbReference type="PANTHER" id="PTHR11061">
    <property type="entry name" value="RNA M5U METHYLTRANSFERASE"/>
    <property type="match status" value="1"/>
</dbReference>
<comment type="caution">
    <text evidence="8">The sequence shown here is derived from an EMBL/GenBank/DDBJ whole genome shotgun (WGS) entry which is preliminary data.</text>
</comment>
<dbReference type="PROSITE" id="PS51687">
    <property type="entry name" value="SAM_MT_RNA_M5U"/>
    <property type="match status" value="1"/>
</dbReference>
<dbReference type="CDD" id="cd02440">
    <property type="entry name" value="AdoMet_MTases"/>
    <property type="match status" value="1"/>
</dbReference>
<evidence type="ECO:0000256" key="3">
    <source>
        <dbReference type="ARBA" id="ARBA00022679"/>
    </source>
</evidence>
<dbReference type="Gene3D" id="2.40.50.1070">
    <property type="match status" value="1"/>
</dbReference>